<keyword evidence="3" id="KW-1185">Reference proteome</keyword>
<dbReference type="Proteomes" id="UP001178507">
    <property type="component" value="Unassembled WGS sequence"/>
</dbReference>
<protein>
    <recommendedName>
        <fullName evidence="4">Nucleotide-diphospho-sugar transferase domain-containing protein</fullName>
    </recommendedName>
</protein>
<dbReference type="InterPro" id="IPR029044">
    <property type="entry name" value="Nucleotide-diphossugar_trans"/>
</dbReference>
<evidence type="ECO:0000313" key="3">
    <source>
        <dbReference type="Proteomes" id="UP001178507"/>
    </source>
</evidence>
<name>A0AA36IVB1_9DINO</name>
<comment type="caution">
    <text evidence="2">The sequence shown here is derived from an EMBL/GenBank/DDBJ whole genome shotgun (WGS) entry which is preliminary data.</text>
</comment>
<accession>A0AA36IVB1</accession>
<evidence type="ECO:0000256" key="1">
    <source>
        <dbReference type="SAM" id="SignalP"/>
    </source>
</evidence>
<organism evidence="2 3">
    <name type="scientific">Effrenium voratum</name>
    <dbReference type="NCBI Taxonomy" id="2562239"/>
    <lineage>
        <taxon>Eukaryota</taxon>
        <taxon>Sar</taxon>
        <taxon>Alveolata</taxon>
        <taxon>Dinophyceae</taxon>
        <taxon>Suessiales</taxon>
        <taxon>Symbiodiniaceae</taxon>
        <taxon>Effrenium</taxon>
    </lineage>
</organism>
<feature type="chain" id="PRO_5041335533" description="Nucleotide-diphospho-sugar transferase domain-containing protein" evidence="1">
    <location>
        <begin position="20"/>
        <end position="720"/>
    </location>
</feature>
<gene>
    <name evidence="2" type="ORF">EVOR1521_LOCUS18403</name>
</gene>
<reference evidence="2" key="1">
    <citation type="submission" date="2023-08" db="EMBL/GenBank/DDBJ databases">
        <authorList>
            <person name="Chen Y."/>
            <person name="Shah S."/>
            <person name="Dougan E. K."/>
            <person name="Thang M."/>
            <person name="Chan C."/>
        </authorList>
    </citation>
    <scope>NUCLEOTIDE SEQUENCE</scope>
</reference>
<dbReference type="AlphaFoldDB" id="A0AA36IVB1"/>
<evidence type="ECO:0000313" key="2">
    <source>
        <dbReference type="EMBL" id="CAJ1393570.1"/>
    </source>
</evidence>
<feature type="signal peptide" evidence="1">
    <location>
        <begin position="1"/>
        <end position="19"/>
    </location>
</feature>
<keyword evidence="1" id="KW-0732">Signal</keyword>
<dbReference type="EMBL" id="CAUJNA010002591">
    <property type="protein sequence ID" value="CAJ1393570.1"/>
    <property type="molecule type" value="Genomic_DNA"/>
</dbReference>
<proteinExistence type="predicted"/>
<sequence length="720" mass="81475">MVPWRLLAAASCLAALAWASVGLRWRQEPSAPVVARKLSLAGQAYADLELEQRLAPLQLPLNLCGNLAQQRLQMLNSLLAALLLGAQVVLPETMADGRTSLSQIFDMHVLQRTMDSLYTEYWCGRRSRRAHAFWCTATMVPGTVWRRATDGPEVERVPLEAKSLGAKELKALGEKLWLQRAPKKLPEEVPFAVAHLEVGCDFWKQVKSVEEDVAWRSFWTIHDGLRFSDAVSDLAQDAQRNLINDFAQTARDQAKSLRYPEAQDATYTVLRLRENVCRQEQACADLGNVLLSEGVSPMIPIYVAANASWAQVKSRHLPPTKILEEVFTVVTKEMLFPEEKIREDNLTWAAVDYALSQDSTLFVGHSSSLWSSLIFLDRQRSKTDRIQYDPGASFLENLKVLVPQQSTALPMFRTPIKWVFATRTRDRSAGAMNNTLGALRSALVNTKGTVVPVCITNSGPETSLAQSLVSLGVRVLSIQPSWQSTAIPFLRQWKTKSDRKWKYLFTDFDEVFSTLLRIETPVSGILDHFVLYTDVDVMFHKKLTWETLLGSEVPSGQLVYARPGSTGVPQYFAASSELEKSFNPDKVDTGVMLMNLRTLRESYGEYVKFLFERPQVWPFSKADPCAYTAFYKDKGKPLSSFLPFALNWKPWWEKSAEVVISHFHGPKCESDIMPYVLEGKVMFEPFRGFLERCSQQGDCFKLCVDHVNYVKQIFQAERSR</sequence>
<evidence type="ECO:0008006" key="4">
    <source>
        <dbReference type="Google" id="ProtNLM"/>
    </source>
</evidence>
<dbReference type="Gene3D" id="3.90.550.10">
    <property type="entry name" value="Spore Coat Polysaccharide Biosynthesis Protein SpsA, Chain A"/>
    <property type="match status" value="1"/>
</dbReference>